<evidence type="ECO:0000256" key="1">
    <source>
        <dbReference type="ARBA" id="ARBA00000085"/>
    </source>
</evidence>
<evidence type="ECO:0000259" key="5">
    <source>
        <dbReference type="PROSITE" id="PS50109"/>
    </source>
</evidence>
<organism evidence="7 8">
    <name type="scientific">Larkinella rosea</name>
    <dbReference type="NCBI Taxonomy" id="2025312"/>
    <lineage>
        <taxon>Bacteria</taxon>
        <taxon>Pseudomonadati</taxon>
        <taxon>Bacteroidota</taxon>
        <taxon>Cytophagia</taxon>
        <taxon>Cytophagales</taxon>
        <taxon>Spirosomataceae</taxon>
        <taxon>Larkinella</taxon>
    </lineage>
</organism>
<keyword evidence="3 4" id="KW-0597">Phosphoprotein</keyword>
<evidence type="ECO:0000256" key="2">
    <source>
        <dbReference type="ARBA" id="ARBA00012438"/>
    </source>
</evidence>
<comment type="caution">
    <text evidence="7">The sequence shown here is derived from an EMBL/GenBank/DDBJ whole genome shotgun (WGS) entry which is preliminary data.</text>
</comment>
<gene>
    <name evidence="7" type="ORF">EHT25_03765</name>
</gene>
<dbReference type="EC" id="2.7.13.3" evidence="2"/>
<dbReference type="InterPro" id="IPR001789">
    <property type="entry name" value="Sig_transdc_resp-reg_receiver"/>
</dbReference>
<dbReference type="Gene3D" id="3.30.565.10">
    <property type="entry name" value="Histidine kinase-like ATPase, C-terminal domain"/>
    <property type="match status" value="1"/>
</dbReference>
<name>A0A3P1C3D9_9BACT</name>
<feature type="domain" description="Response regulatory" evidence="6">
    <location>
        <begin position="4"/>
        <end position="120"/>
    </location>
</feature>
<proteinExistence type="predicted"/>
<dbReference type="Proteomes" id="UP000271925">
    <property type="component" value="Unassembled WGS sequence"/>
</dbReference>
<dbReference type="GO" id="GO:0000155">
    <property type="term" value="F:phosphorelay sensor kinase activity"/>
    <property type="evidence" value="ECO:0007669"/>
    <property type="project" value="TreeGrafter"/>
</dbReference>
<evidence type="ECO:0000256" key="4">
    <source>
        <dbReference type="PROSITE-ProRule" id="PRU00169"/>
    </source>
</evidence>
<dbReference type="Pfam" id="PF00072">
    <property type="entry name" value="Response_reg"/>
    <property type="match status" value="1"/>
</dbReference>
<dbReference type="Gene3D" id="3.40.50.2300">
    <property type="match status" value="1"/>
</dbReference>
<dbReference type="CDD" id="cd17574">
    <property type="entry name" value="REC_OmpR"/>
    <property type="match status" value="1"/>
</dbReference>
<keyword evidence="7" id="KW-0418">Kinase</keyword>
<dbReference type="AlphaFoldDB" id="A0A3P1C3D9"/>
<dbReference type="PANTHER" id="PTHR43547">
    <property type="entry name" value="TWO-COMPONENT HISTIDINE KINASE"/>
    <property type="match status" value="1"/>
</dbReference>
<dbReference type="PROSITE" id="PS50110">
    <property type="entry name" value="RESPONSE_REGULATORY"/>
    <property type="match status" value="1"/>
</dbReference>
<accession>A0A3P1C3D9</accession>
<comment type="catalytic activity">
    <reaction evidence="1">
        <text>ATP + protein L-histidine = ADP + protein N-phospho-L-histidine.</text>
        <dbReference type="EC" id="2.7.13.3"/>
    </reaction>
</comment>
<protein>
    <recommendedName>
        <fullName evidence="2">histidine kinase</fullName>
        <ecNumber evidence="2">2.7.13.3</ecNumber>
    </recommendedName>
</protein>
<reference evidence="7 8" key="1">
    <citation type="submission" date="2018-11" db="EMBL/GenBank/DDBJ databases">
        <authorList>
            <person name="Zhou Z."/>
            <person name="Wang G."/>
        </authorList>
    </citation>
    <scope>NUCLEOTIDE SEQUENCE [LARGE SCALE GENOMIC DNA]</scope>
    <source>
        <strain evidence="7 8">KCTC52004</strain>
    </source>
</reference>
<evidence type="ECO:0000259" key="6">
    <source>
        <dbReference type="PROSITE" id="PS50110"/>
    </source>
</evidence>
<evidence type="ECO:0000256" key="3">
    <source>
        <dbReference type="ARBA" id="ARBA00022553"/>
    </source>
</evidence>
<keyword evidence="7" id="KW-0808">Transferase</keyword>
<sequence length="360" mass="40333">MSSQILIIEDEEQVRENVAEWLRLNGFSVETAPDGKQGITQAILARPDLILCDIMMPNMDGLQVLETIRTNRSLANTPFMFLTAKSDLKDLRFGMAMGADDYLTKPFTGESLLQAVESRITREELRKASLQAQLTEQHLKIAQISGNEYNTSLDGVIGMSTFLINHLDEFESEDMVSMLEMIRVCGLRLKRSVQNLTLVETLQLLNPSHPDYRFYTNGSTFISANLIKEQFRLVENRQDLKISCRVNVKETKLGISEENLITILQELLDNAAKYSDPSGITIDGYPEGEGYRLIISNKGPMFRLVEDTVLKTSRQLGYDRAGCGLGLIIVKKLVELNQGSISIAGYPDGSTKAMVWLPSR</sequence>
<dbReference type="SUPFAM" id="SSF55874">
    <property type="entry name" value="ATPase domain of HSP90 chaperone/DNA topoisomerase II/histidine kinase"/>
    <property type="match status" value="1"/>
</dbReference>
<feature type="modified residue" description="4-aspartylphosphate" evidence="4">
    <location>
        <position position="53"/>
    </location>
</feature>
<dbReference type="InterPro" id="IPR005467">
    <property type="entry name" value="His_kinase_dom"/>
</dbReference>
<dbReference type="PRINTS" id="PR00344">
    <property type="entry name" value="BCTRLSENSOR"/>
</dbReference>
<feature type="domain" description="Histidine kinase" evidence="5">
    <location>
        <begin position="144"/>
        <end position="360"/>
    </location>
</feature>
<evidence type="ECO:0000313" key="8">
    <source>
        <dbReference type="Proteomes" id="UP000271925"/>
    </source>
</evidence>
<dbReference type="InterPro" id="IPR036890">
    <property type="entry name" value="HATPase_C_sf"/>
</dbReference>
<dbReference type="InterPro" id="IPR003594">
    <property type="entry name" value="HATPase_dom"/>
</dbReference>
<evidence type="ECO:0000313" key="7">
    <source>
        <dbReference type="EMBL" id="RRB07915.1"/>
    </source>
</evidence>
<dbReference type="InterPro" id="IPR004358">
    <property type="entry name" value="Sig_transdc_His_kin-like_C"/>
</dbReference>
<dbReference type="InterPro" id="IPR011006">
    <property type="entry name" value="CheY-like_superfamily"/>
</dbReference>
<keyword evidence="8" id="KW-1185">Reference proteome</keyword>
<dbReference type="SMART" id="SM00387">
    <property type="entry name" value="HATPase_c"/>
    <property type="match status" value="1"/>
</dbReference>
<dbReference type="EMBL" id="RQJO01000007">
    <property type="protein sequence ID" value="RRB07915.1"/>
    <property type="molecule type" value="Genomic_DNA"/>
</dbReference>
<dbReference type="Pfam" id="PF02518">
    <property type="entry name" value="HATPase_c"/>
    <property type="match status" value="1"/>
</dbReference>
<dbReference type="SUPFAM" id="SSF52172">
    <property type="entry name" value="CheY-like"/>
    <property type="match status" value="1"/>
</dbReference>
<dbReference type="OrthoDB" id="9781208at2"/>
<dbReference type="PROSITE" id="PS50109">
    <property type="entry name" value="HIS_KIN"/>
    <property type="match status" value="1"/>
</dbReference>
<dbReference type="PANTHER" id="PTHR43547:SF2">
    <property type="entry name" value="HYBRID SIGNAL TRANSDUCTION HISTIDINE KINASE C"/>
    <property type="match status" value="1"/>
</dbReference>
<dbReference type="SMART" id="SM00448">
    <property type="entry name" value="REC"/>
    <property type="match status" value="1"/>
</dbReference>